<accession>A0AAP0LIQ6</accession>
<protein>
    <submittedName>
        <fullName evidence="2">Uncharacterized protein</fullName>
    </submittedName>
</protein>
<keyword evidence="3" id="KW-1185">Reference proteome</keyword>
<dbReference type="EMBL" id="JBCGBO010000025">
    <property type="protein sequence ID" value="KAK9176077.1"/>
    <property type="molecule type" value="Genomic_DNA"/>
</dbReference>
<gene>
    <name evidence="2" type="ORF">WN944_028090</name>
</gene>
<dbReference type="Proteomes" id="UP001428341">
    <property type="component" value="Unassembled WGS sequence"/>
</dbReference>
<evidence type="ECO:0000313" key="3">
    <source>
        <dbReference type="Proteomes" id="UP001428341"/>
    </source>
</evidence>
<reference evidence="2 3" key="1">
    <citation type="submission" date="2024-05" db="EMBL/GenBank/DDBJ databases">
        <title>Haplotype-resolved chromosome-level genome assembly of Huyou (Citrus changshanensis).</title>
        <authorList>
            <person name="Miao C."/>
            <person name="Chen W."/>
            <person name="Wu Y."/>
            <person name="Wang L."/>
            <person name="Zhao S."/>
            <person name="Grierson D."/>
            <person name="Xu C."/>
            <person name="Chen K."/>
        </authorList>
    </citation>
    <scope>NUCLEOTIDE SEQUENCE [LARGE SCALE GENOMIC DNA]</scope>
    <source>
        <strain evidence="2">01-14</strain>
        <tissue evidence="2">Leaf</tissue>
    </source>
</reference>
<organism evidence="2 3">
    <name type="scientific">Citrus x changshan-huyou</name>
    <dbReference type="NCBI Taxonomy" id="2935761"/>
    <lineage>
        <taxon>Eukaryota</taxon>
        <taxon>Viridiplantae</taxon>
        <taxon>Streptophyta</taxon>
        <taxon>Embryophyta</taxon>
        <taxon>Tracheophyta</taxon>
        <taxon>Spermatophyta</taxon>
        <taxon>Magnoliopsida</taxon>
        <taxon>eudicotyledons</taxon>
        <taxon>Gunneridae</taxon>
        <taxon>Pentapetalae</taxon>
        <taxon>rosids</taxon>
        <taxon>malvids</taxon>
        <taxon>Sapindales</taxon>
        <taxon>Rutaceae</taxon>
        <taxon>Aurantioideae</taxon>
        <taxon>Citrus</taxon>
    </lineage>
</organism>
<sequence>MKFSKLDSGLQSKPHGPSSQQHISLYLPLNWQIPKSPQGVDVISSVKSNHRGVNTISFKSNTHSANDRKLHEMGSLLHDWKGLRIEEHKLLVLPIEAAQTSAIFRSIVIGSNMMTGNVTIDVTSEPIYFCIICQ</sequence>
<evidence type="ECO:0000256" key="1">
    <source>
        <dbReference type="SAM" id="MobiDB-lite"/>
    </source>
</evidence>
<evidence type="ECO:0000313" key="2">
    <source>
        <dbReference type="EMBL" id="KAK9176077.1"/>
    </source>
</evidence>
<feature type="region of interest" description="Disordered" evidence="1">
    <location>
        <begin position="1"/>
        <end position="21"/>
    </location>
</feature>
<dbReference type="AlphaFoldDB" id="A0AAP0LIQ6"/>
<name>A0AAP0LIQ6_9ROSI</name>
<proteinExistence type="predicted"/>
<comment type="caution">
    <text evidence="2">The sequence shown here is derived from an EMBL/GenBank/DDBJ whole genome shotgun (WGS) entry which is preliminary data.</text>
</comment>